<dbReference type="GO" id="GO:0003697">
    <property type="term" value="F:single-stranded DNA binding"/>
    <property type="evidence" value="ECO:0007669"/>
    <property type="project" value="InterPro"/>
</dbReference>
<dbReference type="RefSeq" id="WP_153940378.1">
    <property type="nucleotide sequence ID" value="NZ_CP045571.1"/>
</dbReference>
<dbReference type="EMBL" id="CP045571">
    <property type="protein sequence ID" value="QFX95117.1"/>
    <property type="molecule type" value="Genomic_DNA"/>
</dbReference>
<accession>A0A5P9XMA9</accession>
<dbReference type="Proteomes" id="UP000363590">
    <property type="component" value="Chromosome"/>
</dbReference>
<evidence type="ECO:0000256" key="1">
    <source>
        <dbReference type="SAM" id="Coils"/>
    </source>
</evidence>
<feature type="domain" description="N-terminal" evidence="3">
    <location>
        <begin position="18"/>
        <end position="141"/>
    </location>
</feature>
<dbReference type="Pfam" id="PF18818">
    <property type="entry name" value="MPTase-PolyVal"/>
    <property type="match status" value="1"/>
</dbReference>
<keyword evidence="1" id="KW-0175">Coiled coil</keyword>
<dbReference type="InterPro" id="IPR021944">
    <property type="entry name" value="DUF3560"/>
</dbReference>
<evidence type="ECO:0000313" key="6">
    <source>
        <dbReference type="Proteomes" id="UP000363590"/>
    </source>
</evidence>
<dbReference type="Pfam" id="PF12083">
    <property type="entry name" value="DUF3560"/>
    <property type="match status" value="1"/>
</dbReference>
<feature type="region of interest" description="Disordered" evidence="2">
    <location>
        <begin position="1235"/>
        <end position="1257"/>
    </location>
</feature>
<evidence type="ECO:0000256" key="2">
    <source>
        <dbReference type="SAM" id="MobiDB-lite"/>
    </source>
</evidence>
<dbReference type="KEGG" id="atx:GCD22_00620"/>
<dbReference type="Pfam" id="PF08401">
    <property type="entry name" value="ArdcN"/>
    <property type="match status" value="1"/>
</dbReference>
<protein>
    <submittedName>
        <fullName evidence="5">DNA primase</fullName>
    </submittedName>
</protein>
<dbReference type="GeneID" id="60695034"/>
<gene>
    <name evidence="5" type="primary">traC</name>
    <name evidence="5" type="ORF">GCD22_00620</name>
</gene>
<name>A0A5P9XMA9_ACITH</name>
<sequence length="1716" mass="191098">MPVPAPSPSGNNTDRKDPRLELADRLIEQIGAGTASWQRPWEAGDVLAPVNAVTGKPYSGVNYQNLMMFSPDPSDPRWCTYKQAQEQGWQVRKGEHGIPIEKWSRYEHKRTDEEIERLWAQGAQNIEPVEERLGVRYYTVFHASQIDGIPPLERSPRLEIEGKPDDRLPKLAERLGVELRYGGGRAFYRPSEDRVQMPPVESFEQAVGHDTTLLHELSHATGHERRLNRDLKNSFGSEKYAIEELRAEMSAAMTAASLGIGFDPASQDLEEGREMGNSAAYLASWLKALPEKERKQILMQTIKDAQGISDYLIERTPELLVEQERPTVSRGDYVRYRNEIGQEVEGVVLDAAQPGEATRLRRIYRWPNGTPGLDGADDIAPTVLPNDLVEHIPGAVTPGPDLDAIDPQTDAYQRTIGMDDSRDRAGLAVLMAVETARGQPERAAALQAAALRAAALPERALDPELIAFLENRTRIRQGEHPNFAGLSDPVANAEAFVERQGRTDPQRSAQWARALQESPVAYGEAVGLSPATVGLVASQLNQGARRMERPQVGDFVRFEPHEPGVTSSPFSGRIIAALDTSGGDIRYHLRAETGPDQGIEARVYGRDGQFCEIALDQAVGFDRALAPEAEKAPQIQVGDFVITRRNQFGADWDTPSIVTRIDDSEVRLQDLYRSGQEWEVAPARRMMSREDFDTALSHQVSGVVPPEIASEKLDFAASRDRFVGVVRAFDAEHSLMYGKAPEPLTKVPDDVRPFLGGQQATVTDQLLRSSEEKGFFSDKMQELQEIIRQMPATYETDGVPDSERPVSLRYFGPNGAQWFILEKDRGDPANEGNGFPNQMQAFGLADLGMGHPEVGYISIPEITRAGAELDYHFAPRTLLEVKLEHYPDLLPPEHRPVDPRKEQALQEYQAFYAQLPQREEKLVTAVRERSERLAPADFRGFSDMMRDFRTGVDDTFGILREGENRGSSAPELRLAQAFAPEEISDLPAVQTAHDQARRLGERFHDLDREIRDAFKARLREHGKALLESGSLREPREIAQATYWKHGIEASPDSPMIGKVVGAIQDKDLKTLLGMIGHNSQNPGSEEVFTHITGVKLGKTQKERVAQLLEWAGPEKAQALRESNALAERERETRGLRDGMTRAWEDLKGLRVEVGGQVVNGQEYVTLKVAGGQERIASGKAGAATTYHLVNDQGAYSRVKDVRFTAFARRVLAMDADGMVRNALEKADIVQGIAPEGVTPKPAADLQKEEKAPEAPGKNAYEQKIEARKERYRALSDKTRARAKAHVEQARRMADAIPFGQPILVGHHSEGRDRRYRERIHQNFGKGFDLLEKAAYYERRAKGVNDYAISADDPDAVKKLRERVENLKSSQERMKAANAAIRKHQKDGPEAQQAALERLGFQPDQAKAILTPDVMGTVGFASYSLSNNNANIRRLEERIQILEKAQALKDRETPYAWGTVRENREINRIQFRFEDKPDEEVRNLMKSSGFRWAPSEGAWQRQWTGNAVYAARDVIKKLDALMPPEQTVAAPEPAQRLDTVPVSQSPDVSPGITVRDPSAALSAAIKDRDGDWYNLSVQENDGRLVGTLQRRDAETGLVETMPAGVFQPDVNYGVVAKFERESGELLAVGLSRGRDGGVDMKVFSQSRDAAVFAWQRIHEYPGHLRANEALQKVPDHPEGKVIEQALGVDLKTLNPARVAPKASARRPEQQKQQGVEI</sequence>
<evidence type="ECO:0000313" key="5">
    <source>
        <dbReference type="EMBL" id="QFX95117.1"/>
    </source>
</evidence>
<evidence type="ECO:0000259" key="3">
    <source>
        <dbReference type="Pfam" id="PF08401"/>
    </source>
</evidence>
<feature type="region of interest" description="Disordered" evidence="2">
    <location>
        <begin position="1696"/>
        <end position="1716"/>
    </location>
</feature>
<proteinExistence type="predicted"/>
<feature type="coiled-coil region" evidence="1">
    <location>
        <begin position="1424"/>
        <end position="1451"/>
    </location>
</feature>
<feature type="coiled-coil region" evidence="1">
    <location>
        <begin position="1356"/>
        <end position="1386"/>
    </location>
</feature>
<dbReference type="InterPro" id="IPR013610">
    <property type="entry name" value="ArdC_N"/>
</dbReference>
<organism evidence="5 6">
    <name type="scientific">Acidithiobacillus thiooxidans ATCC 19377</name>
    <dbReference type="NCBI Taxonomy" id="637390"/>
    <lineage>
        <taxon>Bacteria</taxon>
        <taxon>Pseudomonadati</taxon>
        <taxon>Pseudomonadota</taxon>
        <taxon>Acidithiobacillia</taxon>
        <taxon>Acidithiobacillales</taxon>
        <taxon>Acidithiobacillaceae</taxon>
        <taxon>Acidithiobacillus</taxon>
    </lineage>
</organism>
<dbReference type="InterPro" id="IPR041459">
    <property type="entry name" value="MPTase-PolyVal"/>
</dbReference>
<feature type="domain" description="Polyvalent protein metallopeptidase" evidence="4">
    <location>
        <begin position="169"/>
        <end position="294"/>
    </location>
</feature>
<reference evidence="5 6" key="1">
    <citation type="submission" date="2019-10" db="EMBL/GenBank/DDBJ databases">
        <authorList>
            <person name="Wang R."/>
        </authorList>
    </citation>
    <scope>NUCLEOTIDE SEQUENCE [LARGE SCALE GENOMIC DNA]</scope>
    <source>
        <strain evidence="5 6">ATCC 19377</strain>
    </source>
</reference>
<evidence type="ECO:0000259" key="4">
    <source>
        <dbReference type="Pfam" id="PF18818"/>
    </source>
</evidence>